<dbReference type="GO" id="GO:0010411">
    <property type="term" value="P:xyloglucan metabolic process"/>
    <property type="evidence" value="ECO:0007669"/>
    <property type="project" value="TreeGrafter"/>
</dbReference>
<dbReference type="Pfam" id="PF02012">
    <property type="entry name" value="BNR"/>
    <property type="match status" value="1"/>
</dbReference>
<dbReference type="Gene3D" id="2.130.10.10">
    <property type="entry name" value="YVTN repeat-like/Quinoprotein amine dehydrogenase"/>
    <property type="match status" value="2"/>
</dbReference>
<proteinExistence type="predicted"/>
<dbReference type="OrthoDB" id="9757947at2"/>
<dbReference type="Proteomes" id="UP000287394">
    <property type="component" value="Chromosome"/>
</dbReference>
<protein>
    <submittedName>
        <fullName evidence="1">Uncharacterized protein</fullName>
    </submittedName>
</protein>
<sequence length="811" mass="87314">MKDSQHISMIKNSLLALLIIPAAIVSASLVNTTRSPAADLSERYAWKPVRIGAGGWMRGMAVDPQHPAVRYARGDVDNLYRWDDVRKEWIPTKIAAAFPASIAAAPVQAGCGAIAIDPLNPKVVLCAYTFNRSADISSQYPSLGLNVYRSADGGRTFTAGSLSLKGSLENETFGERLAIDPNNDKIAYFGSPQDGLWRSQDGGKTWARVAIDLGGDGKTPLADARLPRFDAGGGKVNAFGMSVSRRIYLTTGPGSVLMSDDGGIQWRDIGAGAGIDRHPGFATVDRDGNLWVAEDGSSRIWRRSRAGEWKSVETHRGGVGGIAVDPKNAKRIFVNGWGGALSRSTDGGETWTDFGSGLKFSETQPIQWLRPSAIRPQGHGISDGGIYIDTNGTLWVPGANDGILAAHTNDAVDTAASPPVWSSFSQGIEEMVGMEIALPPGGKPILTVEDETLFTIDDPDKFTAKHFGVNLWDNNNGLSSSQDIAYCPNAPRFLAVTTDNFFAGNPQAATAHYSSYSTDGGDTWTPFPSITNGSHPCVLYDGLIAISALPEADRANPQEHANLVWVPTNKYSMNSPAPFYTRDGGKTWTQTHSFDGAPGASVFDACGQKYQLMGWQWGSWIAALQQHNLVADPKTPGTFYLHLAAGGFWRSTDGGETWTQTKGSGQVAGFAHHGRLAANPFRSGDLWFVDGYEGATEHGLWRSLDGGDSFKKLTGFEHCWALTLGKSARPGAYPAVYIYGKRSGNNRWGIFRSVDEGVSWDQISGYPMGLLDVPAGMAASWDRFGLIYLGFKGNSFAYGYPIKNASKPTTR</sequence>
<dbReference type="InterPro" id="IPR015943">
    <property type="entry name" value="WD40/YVTN_repeat-like_dom_sf"/>
</dbReference>
<gene>
    <name evidence="1" type="ORF">CCAX7_25230</name>
</gene>
<reference evidence="1 2" key="1">
    <citation type="journal article" date="2019" name="Int. J. Syst. Evol. Microbiol.">
        <title>Capsulimonas corticalis gen. nov., sp. nov., an aerobic capsulated bacterium, of a novel bacterial order, Capsulimonadales ord. nov., of the class Armatimonadia of the phylum Armatimonadetes.</title>
        <authorList>
            <person name="Li J."/>
            <person name="Kudo C."/>
            <person name="Tonouchi A."/>
        </authorList>
    </citation>
    <scope>NUCLEOTIDE SEQUENCE [LARGE SCALE GENOMIC DNA]</scope>
    <source>
        <strain evidence="1 2">AX-7</strain>
    </source>
</reference>
<dbReference type="CDD" id="cd15482">
    <property type="entry name" value="Sialidase_non-viral"/>
    <property type="match status" value="2"/>
</dbReference>
<dbReference type="PANTHER" id="PTHR43739:SF5">
    <property type="entry name" value="EXO-ALPHA-SIALIDASE"/>
    <property type="match status" value="1"/>
</dbReference>
<accession>A0A402CVK6</accession>
<dbReference type="InterPro" id="IPR002860">
    <property type="entry name" value="BNR_rpt"/>
</dbReference>
<dbReference type="PANTHER" id="PTHR43739">
    <property type="entry name" value="XYLOGLUCANASE (EUROFUNG)"/>
    <property type="match status" value="1"/>
</dbReference>
<name>A0A402CVK6_9BACT</name>
<evidence type="ECO:0000313" key="2">
    <source>
        <dbReference type="Proteomes" id="UP000287394"/>
    </source>
</evidence>
<organism evidence="1 2">
    <name type="scientific">Capsulimonas corticalis</name>
    <dbReference type="NCBI Taxonomy" id="2219043"/>
    <lineage>
        <taxon>Bacteria</taxon>
        <taxon>Bacillati</taxon>
        <taxon>Armatimonadota</taxon>
        <taxon>Armatimonadia</taxon>
        <taxon>Capsulimonadales</taxon>
        <taxon>Capsulimonadaceae</taxon>
        <taxon>Capsulimonas</taxon>
    </lineage>
</organism>
<dbReference type="EMBL" id="AP025739">
    <property type="protein sequence ID" value="BDI30472.1"/>
    <property type="molecule type" value="Genomic_DNA"/>
</dbReference>
<dbReference type="KEGG" id="ccot:CCAX7_25230"/>
<dbReference type="InterPro" id="IPR052025">
    <property type="entry name" value="Xyloglucanase_GH74"/>
</dbReference>
<keyword evidence="2" id="KW-1185">Reference proteome</keyword>
<evidence type="ECO:0000313" key="1">
    <source>
        <dbReference type="EMBL" id="BDI30472.1"/>
    </source>
</evidence>
<dbReference type="AlphaFoldDB" id="A0A402CVK6"/>
<dbReference type="SUPFAM" id="SSF110296">
    <property type="entry name" value="Oligoxyloglucan reducing end-specific cellobiohydrolase"/>
    <property type="match status" value="2"/>
</dbReference>